<name>A0AAU9JI68_9CILI</name>
<keyword evidence="1" id="KW-0175">Coiled coil</keyword>
<reference evidence="2" key="1">
    <citation type="submission" date="2021-09" db="EMBL/GenBank/DDBJ databases">
        <authorList>
            <consortium name="AG Swart"/>
            <person name="Singh M."/>
            <person name="Singh A."/>
            <person name="Seah K."/>
            <person name="Emmerich C."/>
        </authorList>
    </citation>
    <scope>NUCLEOTIDE SEQUENCE</scope>
    <source>
        <strain evidence="2">ATCC30299</strain>
    </source>
</reference>
<evidence type="ECO:0000256" key="1">
    <source>
        <dbReference type="SAM" id="Coils"/>
    </source>
</evidence>
<evidence type="ECO:0000313" key="2">
    <source>
        <dbReference type="EMBL" id="CAG9321404.1"/>
    </source>
</evidence>
<feature type="coiled-coil region" evidence="1">
    <location>
        <begin position="83"/>
        <end position="128"/>
    </location>
</feature>
<accession>A0AAU9JI68</accession>
<keyword evidence="3" id="KW-1185">Reference proteome</keyword>
<evidence type="ECO:0000313" key="3">
    <source>
        <dbReference type="Proteomes" id="UP001162131"/>
    </source>
</evidence>
<dbReference type="Proteomes" id="UP001162131">
    <property type="component" value="Unassembled WGS sequence"/>
</dbReference>
<gene>
    <name evidence="2" type="ORF">BSTOLATCC_MIC28686</name>
</gene>
<protein>
    <submittedName>
        <fullName evidence="2">Uncharacterized protein</fullName>
    </submittedName>
</protein>
<dbReference type="AlphaFoldDB" id="A0AAU9JI68"/>
<comment type="caution">
    <text evidence="2">The sequence shown here is derived from an EMBL/GenBank/DDBJ whole genome shotgun (WGS) entry which is preliminary data.</text>
</comment>
<dbReference type="EMBL" id="CAJZBQ010000028">
    <property type="protein sequence ID" value="CAG9321404.1"/>
    <property type="molecule type" value="Genomic_DNA"/>
</dbReference>
<organism evidence="2 3">
    <name type="scientific">Blepharisma stoltei</name>
    <dbReference type="NCBI Taxonomy" id="1481888"/>
    <lineage>
        <taxon>Eukaryota</taxon>
        <taxon>Sar</taxon>
        <taxon>Alveolata</taxon>
        <taxon>Ciliophora</taxon>
        <taxon>Postciliodesmatophora</taxon>
        <taxon>Heterotrichea</taxon>
        <taxon>Heterotrichida</taxon>
        <taxon>Blepharismidae</taxon>
        <taxon>Blepharisma</taxon>
    </lineage>
</organism>
<proteinExistence type="predicted"/>
<sequence>MNILGKENLLNKELQDQTLQQAISIQKSLYESEAIIAKKREKVLRLFQLSLDFVNFSSEIKNISGDISQISLALTELDNAVTKLQLESENKLFESQKKQLILEITSEEETLSKRLNEFETQIREIQIRETIYETQAALKEQDALISQPFTSSLPKAPKISKKLEDIEAPKINSQELEDFLNF</sequence>